<feature type="domain" description="Kinesin motor" evidence="10">
    <location>
        <begin position="5"/>
        <end position="329"/>
    </location>
</feature>
<dbReference type="InterPro" id="IPR001752">
    <property type="entry name" value="Kinesin_motor_dom"/>
</dbReference>
<evidence type="ECO:0000256" key="3">
    <source>
        <dbReference type="ARBA" id="ARBA00022840"/>
    </source>
</evidence>
<evidence type="ECO:0000256" key="2">
    <source>
        <dbReference type="ARBA" id="ARBA00022741"/>
    </source>
</evidence>
<feature type="coiled-coil region" evidence="9">
    <location>
        <begin position="487"/>
        <end position="546"/>
    </location>
</feature>
<dbReference type="Proteomes" id="UP000639338">
    <property type="component" value="Unassembled WGS sequence"/>
</dbReference>
<comment type="caution">
    <text evidence="11">The sequence shown here is derived from an EMBL/GenBank/DDBJ whole genome shotgun (WGS) entry which is preliminary data.</text>
</comment>
<feature type="binding site" evidence="7">
    <location>
        <begin position="83"/>
        <end position="90"/>
    </location>
    <ligand>
        <name>ATP</name>
        <dbReference type="ChEBI" id="CHEBI:30616"/>
    </ligand>
</feature>
<evidence type="ECO:0000259" key="10">
    <source>
        <dbReference type="PROSITE" id="PS50067"/>
    </source>
</evidence>
<dbReference type="OrthoDB" id="21525at2759"/>
<keyword evidence="6" id="KW-0206">Cytoskeleton</keyword>
<comment type="subcellular location">
    <subcellularLocation>
        <location evidence="1">Cytoplasm</location>
        <location evidence="1">Cytoskeleton</location>
    </subcellularLocation>
</comment>
<dbReference type="GO" id="GO:0007018">
    <property type="term" value="P:microtubule-based movement"/>
    <property type="evidence" value="ECO:0007669"/>
    <property type="project" value="InterPro"/>
</dbReference>
<dbReference type="InterPro" id="IPR019821">
    <property type="entry name" value="Kinesin_motor_CS"/>
</dbReference>
<keyword evidence="6" id="KW-0963">Cytoplasm</keyword>
<evidence type="ECO:0000256" key="5">
    <source>
        <dbReference type="ARBA" id="ARBA00023175"/>
    </source>
</evidence>
<dbReference type="PRINTS" id="PR00380">
    <property type="entry name" value="KINESINHEAVY"/>
</dbReference>
<dbReference type="PANTHER" id="PTHR47968">
    <property type="entry name" value="CENTROMERE PROTEIN E"/>
    <property type="match status" value="1"/>
</dbReference>
<dbReference type="GO" id="GO:0005874">
    <property type="term" value="C:microtubule"/>
    <property type="evidence" value="ECO:0007669"/>
    <property type="project" value="UniProtKB-KW"/>
</dbReference>
<evidence type="ECO:0000256" key="9">
    <source>
        <dbReference type="SAM" id="Coils"/>
    </source>
</evidence>
<dbReference type="PROSITE" id="PS00411">
    <property type="entry name" value="KINESIN_MOTOR_1"/>
    <property type="match status" value="1"/>
</dbReference>
<dbReference type="EMBL" id="JACMRX010000001">
    <property type="protein sequence ID" value="KAF7997961.1"/>
    <property type="molecule type" value="Genomic_DNA"/>
</dbReference>
<evidence type="ECO:0000313" key="12">
    <source>
        <dbReference type="Proteomes" id="UP000639338"/>
    </source>
</evidence>
<evidence type="ECO:0000256" key="6">
    <source>
        <dbReference type="ARBA" id="ARBA00023212"/>
    </source>
</evidence>
<evidence type="ECO:0000313" key="11">
    <source>
        <dbReference type="EMBL" id="KAF7997961.1"/>
    </source>
</evidence>
<keyword evidence="4 9" id="KW-0175">Coiled coil</keyword>
<gene>
    <name evidence="11" type="ORF">HCN44_009359</name>
</gene>
<dbReference type="SUPFAM" id="SSF52540">
    <property type="entry name" value="P-loop containing nucleoside triphosphate hydrolases"/>
    <property type="match status" value="1"/>
</dbReference>
<evidence type="ECO:0000256" key="4">
    <source>
        <dbReference type="ARBA" id="ARBA00023054"/>
    </source>
</evidence>
<comment type="similarity">
    <text evidence="7 8">Belongs to the TRAFAC class myosin-kinesin ATPase superfamily. Kinesin family.</text>
</comment>
<keyword evidence="2 7" id="KW-0547">Nucleotide-binding</keyword>
<feature type="coiled-coil region" evidence="9">
    <location>
        <begin position="431"/>
        <end position="458"/>
    </location>
</feature>
<dbReference type="GO" id="GO:0008017">
    <property type="term" value="F:microtubule binding"/>
    <property type="evidence" value="ECO:0007669"/>
    <property type="project" value="InterPro"/>
</dbReference>
<sequence>MSDENVQVVVKMRPLIQREIKKCLPIQWAVDGNTIYQKDGKINYQFDNIFNIDSKNQDIFISTVQPIINEFLSGINCTILTYGQTSSGKTHTMIGSKTDTGLIPLIISHIFNFIENDLSRDYQLQFSYFELYNEKVIDLFDNNKNNKHLKIKEDKNGNVLIDCKQLVLKTTKEVLQKLKKVNNNRHVGETNMNEKSNRSHVLLRITIESCEIGDDSDGTIKTSQLTLVDLAGSENAKQAGGTNERRNEGRFINRSLSSLCSVINQLSDKNKKKTNDKIPFINYRDSKLTRLLQPSLGGNSKTMVICTVTPAALEETQSTLTFARRAKVIKNQPRINQEVTDKVIIKKLVKQMSELQEKIEQLKTQDVDKKLINKFPLKRRNSLIGNESVKELEQHFISKNKEILSSLKVKNNKCTSKLNYPLRRSTSMNISSSFKLEISNFEKELDEAEKEKLFLAKTKKLFPKDIYNKNSKKCNSGLKSPELFDEHYELKEKYDDLVIKYENLEAKYEDLQGKYEIMYEKKDLQIKKMKKKIEELEEKNSELIEIMDPIVAKISTCTCDNVHEHQKNDIVTLDPLKKKRKRMSLQSVLSPIKDTSGLDNLDGLDN</sequence>
<organism evidence="11 12">
    <name type="scientific">Aphidius gifuensis</name>
    <name type="common">Parasitoid wasp</name>
    <dbReference type="NCBI Taxonomy" id="684658"/>
    <lineage>
        <taxon>Eukaryota</taxon>
        <taxon>Metazoa</taxon>
        <taxon>Ecdysozoa</taxon>
        <taxon>Arthropoda</taxon>
        <taxon>Hexapoda</taxon>
        <taxon>Insecta</taxon>
        <taxon>Pterygota</taxon>
        <taxon>Neoptera</taxon>
        <taxon>Endopterygota</taxon>
        <taxon>Hymenoptera</taxon>
        <taxon>Apocrita</taxon>
        <taxon>Ichneumonoidea</taxon>
        <taxon>Braconidae</taxon>
        <taxon>Aphidiinae</taxon>
        <taxon>Aphidius</taxon>
    </lineage>
</organism>
<dbReference type="AlphaFoldDB" id="A0A834Y3M2"/>
<keyword evidence="8" id="KW-0493">Microtubule</keyword>
<keyword evidence="12" id="KW-1185">Reference proteome</keyword>
<reference evidence="11 12" key="1">
    <citation type="submission" date="2020-08" db="EMBL/GenBank/DDBJ databases">
        <title>Aphidius gifuensis genome sequencing and assembly.</title>
        <authorList>
            <person name="Du Z."/>
        </authorList>
    </citation>
    <scope>NUCLEOTIDE SEQUENCE [LARGE SCALE GENOMIC DNA]</scope>
    <source>
        <strain evidence="11">YNYX2018</strain>
        <tissue evidence="11">Adults</tissue>
    </source>
</reference>
<evidence type="ECO:0000256" key="7">
    <source>
        <dbReference type="PROSITE-ProRule" id="PRU00283"/>
    </source>
</evidence>
<dbReference type="Gene3D" id="3.40.850.10">
    <property type="entry name" value="Kinesin motor domain"/>
    <property type="match status" value="1"/>
</dbReference>
<dbReference type="PANTHER" id="PTHR47968:SF75">
    <property type="entry name" value="CENTROMERE-ASSOCIATED PROTEIN E"/>
    <property type="match status" value="1"/>
</dbReference>
<dbReference type="InterPro" id="IPR027640">
    <property type="entry name" value="Kinesin-like_fam"/>
</dbReference>
<proteinExistence type="inferred from homology"/>
<keyword evidence="3 7" id="KW-0067">ATP-binding</keyword>
<name>A0A834Y3M2_APHGI</name>
<accession>A0A834Y3M2</accession>
<evidence type="ECO:0000256" key="1">
    <source>
        <dbReference type="ARBA" id="ARBA00004245"/>
    </source>
</evidence>
<dbReference type="PROSITE" id="PS50067">
    <property type="entry name" value="KINESIN_MOTOR_2"/>
    <property type="match status" value="1"/>
</dbReference>
<dbReference type="GO" id="GO:0003777">
    <property type="term" value="F:microtubule motor activity"/>
    <property type="evidence" value="ECO:0007669"/>
    <property type="project" value="InterPro"/>
</dbReference>
<evidence type="ECO:0000256" key="8">
    <source>
        <dbReference type="RuleBase" id="RU000394"/>
    </source>
</evidence>
<protein>
    <recommendedName>
        <fullName evidence="8">Kinesin-like protein</fullName>
    </recommendedName>
</protein>
<dbReference type="GO" id="GO:0000278">
    <property type="term" value="P:mitotic cell cycle"/>
    <property type="evidence" value="ECO:0007669"/>
    <property type="project" value="TreeGrafter"/>
</dbReference>
<keyword evidence="5 7" id="KW-0505">Motor protein</keyword>
<dbReference type="InterPro" id="IPR036961">
    <property type="entry name" value="Kinesin_motor_dom_sf"/>
</dbReference>
<dbReference type="GO" id="GO:0005524">
    <property type="term" value="F:ATP binding"/>
    <property type="evidence" value="ECO:0007669"/>
    <property type="project" value="UniProtKB-UniRule"/>
</dbReference>
<dbReference type="InterPro" id="IPR027417">
    <property type="entry name" value="P-loop_NTPase"/>
</dbReference>
<dbReference type="Pfam" id="PF00225">
    <property type="entry name" value="Kinesin"/>
    <property type="match status" value="1"/>
</dbReference>
<dbReference type="SMART" id="SM00129">
    <property type="entry name" value="KISc"/>
    <property type="match status" value="1"/>
</dbReference>